<comment type="caution">
    <text evidence="1">The sequence shown here is derived from an EMBL/GenBank/DDBJ whole genome shotgun (WGS) entry which is preliminary data.</text>
</comment>
<sequence>MIAIERIITAKLNITPAIAMRTMSFEKVRSDFMAIRPAMKYSKFNLINLYQQKCLNPF</sequence>
<accession>A0ABP7Q8M9</accession>
<protein>
    <submittedName>
        <fullName evidence="1">Uncharacterized protein</fullName>
    </submittedName>
</protein>
<name>A0ABP7Q8M9_9SPHI</name>
<evidence type="ECO:0000313" key="1">
    <source>
        <dbReference type="EMBL" id="GAA3976951.1"/>
    </source>
</evidence>
<organism evidence="1 2">
    <name type="scientific">Pedobacter ginsengiterrae</name>
    <dbReference type="NCBI Taxonomy" id="871696"/>
    <lineage>
        <taxon>Bacteria</taxon>
        <taxon>Pseudomonadati</taxon>
        <taxon>Bacteroidota</taxon>
        <taxon>Sphingobacteriia</taxon>
        <taxon>Sphingobacteriales</taxon>
        <taxon>Sphingobacteriaceae</taxon>
        <taxon>Pedobacter</taxon>
    </lineage>
</organism>
<gene>
    <name evidence="1" type="ORF">GCM10022246_31530</name>
</gene>
<proteinExistence type="predicted"/>
<evidence type="ECO:0000313" key="2">
    <source>
        <dbReference type="Proteomes" id="UP001501081"/>
    </source>
</evidence>
<dbReference type="EMBL" id="BAABAK010000016">
    <property type="protein sequence ID" value="GAA3976951.1"/>
    <property type="molecule type" value="Genomic_DNA"/>
</dbReference>
<keyword evidence="2" id="KW-1185">Reference proteome</keyword>
<reference evidence="2" key="1">
    <citation type="journal article" date="2019" name="Int. J. Syst. Evol. Microbiol.">
        <title>The Global Catalogue of Microorganisms (GCM) 10K type strain sequencing project: providing services to taxonomists for standard genome sequencing and annotation.</title>
        <authorList>
            <consortium name="The Broad Institute Genomics Platform"/>
            <consortium name="The Broad Institute Genome Sequencing Center for Infectious Disease"/>
            <person name="Wu L."/>
            <person name="Ma J."/>
        </authorList>
    </citation>
    <scope>NUCLEOTIDE SEQUENCE [LARGE SCALE GENOMIC DNA]</scope>
    <source>
        <strain evidence="2">JCM 17338</strain>
    </source>
</reference>
<dbReference type="Proteomes" id="UP001501081">
    <property type="component" value="Unassembled WGS sequence"/>
</dbReference>